<organism evidence="1 2">
    <name type="scientific">Sphingobacterium griseoflavum</name>
    <dbReference type="NCBI Taxonomy" id="1474952"/>
    <lineage>
        <taxon>Bacteria</taxon>
        <taxon>Pseudomonadati</taxon>
        <taxon>Bacteroidota</taxon>
        <taxon>Sphingobacteriia</taxon>
        <taxon>Sphingobacteriales</taxon>
        <taxon>Sphingobacteriaceae</taxon>
        <taxon>Sphingobacterium</taxon>
    </lineage>
</organism>
<sequence length="190" mass="22265">MFGMMQQEQYKVAMEAAVYMVEVDDLLFPKRDYLLQVYYLFANFVEFTEGRTLAKPLVDFMKLCYEEQGEEAVLPKTLKHFGLPDSYLENFERLRANAHLPLKLFLPDKTKHFLKALFASKKQVGILTDGNPVEQLNKLKHIDWEELSPFLSLLKIFFLKELAFRNLEPLDFLQETYAVDKADICIVKQL</sequence>
<accession>A0ABQ3HUM7</accession>
<evidence type="ECO:0000313" key="1">
    <source>
        <dbReference type="EMBL" id="GHE23700.1"/>
    </source>
</evidence>
<protein>
    <submittedName>
        <fullName evidence="1">Uncharacterized protein</fullName>
    </submittedName>
</protein>
<comment type="caution">
    <text evidence="1">The sequence shown here is derived from an EMBL/GenBank/DDBJ whole genome shotgun (WGS) entry which is preliminary data.</text>
</comment>
<proteinExistence type="predicted"/>
<name>A0ABQ3HUM7_9SPHI</name>
<evidence type="ECO:0000313" key="2">
    <source>
        <dbReference type="Proteomes" id="UP000620550"/>
    </source>
</evidence>
<dbReference type="Proteomes" id="UP000620550">
    <property type="component" value="Unassembled WGS sequence"/>
</dbReference>
<dbReference type="EMBL" id="BNAF01000002">
    <property type="protein sequence ID" value="GHE23700.1"/>
    <property type="molecule type" value="Genomic_DNA"/>
</dbReference>
<keyword evidence="2" id="KW-1185">Reference proteome</keyword>
<reference evidence="2" key="1">
    <citation type="journal article" date="2019" name="Int. J. Syst. Evol. Microbiol.">
        <title>The Global Catalogue of Microorganisms (GCM) 10K type strain sequencing project: providing services to taxonomists for standard genome sequencing and annotation.</title>
        <authorList>
            <consortium name="The Broad Institute Genomics Platform"/>
            <consortium name="The Broad Institute Genome Sequencing Center for Infectious Disease"/>
            <person name="Wu L."/>
            <person name="Ma J."/>
        </authorList>
    </citation>
    <scope>NUCLEOTIDE SEQUENCE [LARGE SCALE GENOMIC DNA]</scope>
    <source>
        <strain evidence="2">CGMCC 1.12966</strain>
    </source>
</reference>
<gene>
    <name evidence="1" type="ORF">GCM10017764_06680</name>
</gene>